<evidence type="ECO:0000313" key="10">
    <source>
        <dbReference type="Proteomes" id="UP000307841"/>
    </source>
</evidence>
<feature type="transmembrane region" description="Helical" evidence="7">
    <location>
        <begin position="261"/>
        <end position="285"/>
    </location>
</feature>
<feature type="domain" description="Peptidase M50" evidence="8">
    <location>
        <begin position="207"/>
        <end position="378"/>
    </location>
</feature>
<feature type="transmembrane region" description="Helical" evidence="7">
    <location>
        <begin position="200"/>
        <end position="218"/>
    </location>
</feature>
<dbReference type="Proteomes" id="UP000307841">
    <property type="component" value="Unassembled WGS sequence"/>
</dbReference>
<keyword evidence="10" id="KW-1185">Reference proteome</keyword>
<dbReference type="InterPro" id="IPR008915">
    <property type="entry name" value="Peptidase_M50"/>
</dbReference>
<comment type="subcellular location">
    <subcellularLocation>
        <location evidence="2">Membrane</location>
        <topology evidence="2">Multi-pass membrane protein</topology>
    </subcellularLocation>
</comment>
<sequence>MSSARGLSEGNIAMANNQQADISDMLSWDISLAPDIDIYEVDEEFIVYQATTKKYYKIGKFSKVILDKIHESSIIRIEEIIIFACSQQQIISSETKQLVIRFLLHMLTCQVIIRDNMLDPSNKANEHINLKSIKQIRPKPFLKLIQLRSFPQILLIFSKLIPNLSYNMWKILFIAIPMFSLCIAIITMLRYSSSFTISNIWYWLIPLMFVQIMIHEIFHAVCSLRLGGKIRSIGFGLLYYIIPVGYIDLTDNYLLGRKKRAVIALAGPMLDSLAILLTVSCIWLIPSISDILHTFLMLQFSIFIFNCNLLLPSDGLKFVENWFNVVHLRKHSFEILKHSVLRQPPPVYLSRFSLKKRRLYIMYSITATLYILFFITFVLFSYWRVFVV</sequence>
<dbReference type="AlphaFoldDB" id="A0A4U2Y9R4"/>
<gene>
    <name evidence="9" type="ORF">E8L90_19415</name>
</gene>
<organism evidence="9 10">
    <name type="scientific">Brevibacillus antibioticus</name>
    <dbReference type="NCBI Taxonomy" id="2570228"/>
    <lineage>
        <taxon>Bacteria</taxon>
        <taxon>Bacillati</taxon>
        <taxon>Bacillota</taxon>
        <taxon>Bacilli</taxon>
        <taxon>Bacillales</taxon>
        <taxon>Paenibacillaceae</taxon>
        <taxon>Brevibacillus</taxon>
    </lineage>
</organism>
<evidence type="ECO:0000256" key="1">
    <source>
        <dbReference type="ARBA" id="ARBA00001947"/>
    </source>
</evidence>
<dbReference type="OrthoDB" id="2680017at2"/>
<evidence type="ECO:0000256" key="2">
    <source>
        <dbReference type="ARBA" id="ARBA00004141"/>
    </source>
</evidence>
<reference evidence="9 10" key="1">
    <citation type="submission" date="2019-04" db="EMBL/GenBank/DDBJ databases">
        <title>Whole genome sequencing of Brevibacillus sp. TGS2-1.</title>
        <authorList>
            <person name="Choi A."/>
        </authorList>
    </citation>
    <scope>NUCLEOTIDE SEQUENCE [LARGE SCALE GENOMIC DNA]</scope>
    <source>
        <strain evidence="9 10">TGS2-1</strain>
    </source>
</reference>
<dbReference type="EMBL" id="SZNK01000001">
    <property type="protein sequence ID" value="TKI57448.1"/>
    <property type="molecule type" value="Genomic_DNA"/>
</dbReference>
<dbReference type="GO" id="GO:0016020">
    <property type="term" value="C:membrane"/>
    <property type="evidence" value="ECO:0007669"/>
    <property type="project" value="UniProtKB-SubCell"/>
</dbReference>
<feature type="transmembrane region" description="Helical" evidence="7">
    <location>
        <begin position="167"/>
        <end position="188"/>
    </location>
</feature>
<feature type="transmembrane region" description="Helical" evidence="7">
    <location>
        <begin position="360"/>
        <end position="383"/>
    </location>
</feature>
<evidence type="ECO:0000256" key="5">
    <source>
        <dbReference type="ARBA" id="ARBA00022989"/>
    </source>
</evidence>
<dbReference type="GO" id="GO:0006508">
    <property type="term" value="P:proteolysis"/>
    <property type="evidence" value="ECO:0007669"/>
    <property type="project" value="InterPro"/>
</dbReference>
<accession>A0A4U2Y9R4</accession>
<comment type="caution">
    <text evidence="9">The sequence shown here is derived from an EMBL/GenBank/DDBJ whole genome shotgun (WGS) entry which is preliminary data.</text>
</comment>
<comment type="similarity">
    <text evidence="3">Belongs to the peptidase M50B family.</text>
</comment>
<evidence type="ECO:0000259" key="8">
    <source>
        <dbReference type="Pfam" id="PF02163"/>
    </source>
</evidence>
<evidence type="ECO:0000313" key="9">
    <source>
        <dbReference type="EMBL" id="TKI57448.1"/>
    </source>
</evidence>
<evidence type="ECO:0000256" key="3">
    <source>
        <dbReference type="ARBA" id="ARBA00007931"/>
    </source>
</evidence>
<keyword evidence="5 7" id="KW-1133">Transmembrane helix</keyword>
<comment type="cofactor">
    <cofactor evidence="1">
        <name>Zn(2+)</name>
        <dbReference type="ChEBI" id="CHEBI:29105"/>
    </cofactor>
</comment>
<feature type="transmembrane region" description="Helical" evidence="7">
    <location>
        <begin position="291"/>
        <end position="311"/>
    </location>
</feature>
<evidence type="ECO:0000256" key="4">
    <source>
        <dbReference type="ARBA" id="ARBA00022692"/>
    </source>
</evidence>
<dbReference type="Pfam" id="PF02163">
    <property type="entry name" value="Peptidase_M50"/>
    <property type="match status" value="1"/>
</dbReference>
<keyword evidence="4 7" id="KW-0812">Transmembrane</keyword>
<feature type="transmembrane region" description="Helical" evidence="7">
    <location>
        <begin position="230"/>
        <end position="249"/>
    </location>
</feature>
<proteinExistence type="inferred from homology"/>
<name>A0A4U2Y9R4_9BACL</name>
<evidence type="ECO:0000256" key="7">
    <source>
        <dbReference type="SAM" id="Phobius"/>
    </source>
</evidence>
<evidence type="ECO:0000256" key="6">
    <source>
        <dbReference type="ARBA" id="ARBA00023136"/>
    </source>
</evidence>
<dbReference type="RefSeq" id="WP_137030888.1">
    <property type="nucleotide sequence ID" value="NZ_SZNK01000001.1"/>
</dbReference>
<keyword evidence="6 7" id="KW-0472">Membrane</keyword>
<protein>
    <recommendedName>
        <fullName evidence="8">Peptidase M50 domain-containing protein</fullName>
    </recommendedName>
</protein>